<dbReference type="OrthoDB" id="2443073at2759"/>
<evidence type="ECO:0000313" key="3">
    <source>
        <dbReference type="Proteomes" id="UP000789508"/>
    </source>
</evidence>
<gene>
    <name evidence="2" type="ORF">ALEPTO_LOCUS2136</name>
</gene>
<proteinExistence type="predicted"/>
<feature type="transmembrane region" description="Helical" evidence="1">
    <location>
        <begin position="97"/>
        <end position="123"/>
    </location>
</feature>
<sequence>MSEKMKSLTKQYLIKGSLEAQYSTDIQEWISVELFEARINEFNETIKKYSVGFFRWIYALLTFSVIVIGLPITLSNVNAEEARAKKSYYYVSYSWYYWRSYILISLAVYVLVFKCHWITSIWIQRKRMKKLVRIFVEANASDNPNSINWVLHHESGEYYVKLELNSPTIKGDRNADIDTITRKQLHNADVQTNLALTNIQHQLNQAPTFYYV</sequence>
<name>A0A9N8W7H4_9GLOM</name>
<accession>A0A9N8W7H4</accession>
<keyword evidence="1" id="KW-0472">Membrane</keyword>
<dbReference type="AlphaFoldDB" id="A0A9N8W7H4"/>
<dbReference type="EMBL" id="CAJVPS010000287">
    <property type="protein sequence ID" value="CAG8473677.1"/>
    <property type="molecule type" value="Genomic_DNA"/>
</dbReference>
<evidence type="ECO:0000313" key="2">
    <source>
        <dbReference type="EMBL" id="CAG8473677.1"/>
    </source>
</evidence>
<reference evidence="2" key="1">
    <citation type="submission" date="2021-06" db="EMBL/GenBank/DDBJ databases">
        <authorList>
            <person name="Kallberg Y."/>
            <person name="Tangrot J."/>
            <person name="Rosling A."/>
        </authorList>
    </citation>
    <scope>NUCLEOTIDE SEQUENCE</scope>
    <source>
        <strain evidence="2">FL130A</strain>
    </source>
</reference>
<feature type="transmembrane region" description="Helical" evidence="1">
    <location>
        <begin position="56"/>
        <end position="77"/>
    </location>
</feature>
<organism evidence="2 3">
    <name type="scientific">Ambispora leptoticha</name>
    <dbReference type="NCBI Taxonomy" id="144679"/>
    <lineage>
        <taxon>Eukaryota</taxon>
        <taxon>Fungi</taxon>
        <taxon>Fungi incertae sedis</taxon>
        <taxon>Mucoromycota</taxon>
        <taxon>Glomeromycotina</taxon>
        <taxon>Glomeromycetes</taxon>
        <taxon>Archaeosporales</taxon>
        <taxon>Ambisporaceae</taxon>
        <taxon>Ambispora</taxon>
    </lineage>
</organism>
<keyword evidence="1" id="KW-0812">Transmembrane</keyword>
<keyword evidence="3" id="KW-1185">Reference proteome</keyword>
<keyword evidence="1" id="KW-1133">Transmembrane helix</keyword>
<evidence type="ECO:0000256" key="1">
    <source>
        <dbReference type="SAM" id="Phobius"/>
    </source>
</evidence>
<protein>
    <submittedName>
        <fullName evidence="2">3157_t:CDS:1</fullName>
    </submittedName>
</protein>
<comment type="caution">
    <text evidence="2">The sequence shown here is derived from an EMBL/GenBank/DDBJ whole genome shotgun (WGS) entry which is preliminary data.</text>
</comment>
<dbReference type="Proteomes" id="UP000789508">
    <property type="component" value="Unassembled WGS sequence"/>
</dbReference>